<dbReference type="GO" id="GO:0005886">
    <property type="term" value="C:plasma membrane"/>
    <property type="evidence" value="ECO:0007669"/>
    <property type="project" value="UniProtKB-SubCell"/>
</dbReference>
<comment type="subcellular location">
    <subcellularLocation>
        <location evidence="1">Cell membrane</location>
        <topology evidence="1">Multi-pass membrane protein</topology>
    </subcellularLocation>
</comment>
<dbReference type="Proteomes" id="UP000186168">
    <property type="component" value="Unassembled WGS sequence"/>
</dbReference>
<evidence type="ECO:0000313" key="9">
    <source>
        <dbReference type="Proteomes" id="UP000186168"/>
    </source>
</evidence>
<comment type="caution">
    <text evidence="8">The sequence shown here is derived from an EMBL/GenBank/DDBJ whole genome shotgun (WGS) entry which is preliminary data.</text>
</comment>
<dbReference type="InterPro" id="IPR053166">
    <property type="entry name" value="UPF0718_permease"/>
</dbReference>
<reference evidence="8 9" key="1">
    <citation type="submission" date="2013-05" db="EMBL/GenBank/DDBJ databases">
        <title>Genome sequence of Streptomyces sparsogenes DSM 40356.</title>
        <authorList>
            <person name="Coyne S."/>
            <person name="Seebeck F.P."/>
        </authorList>
    </citation>
    <scope>NUCLEOTIDE SEQUENCE [LARGE SCALE GENOMIC DNA]</scope>
    <source>
        <strain evidence="8 9">DSM 40356</strain>
    </source>
</reference>
<evidence type="ECO:0000256" key="6">
    <source>
        <dbReference type="ARBA" id="ARBA00023136"/>
    </source>
</evidence>
<feature type="transmembrane region" description="Helical" evidence="7">
    <location>
        <begin position="40"/>
        <end position="61"/>
    </location>
</feature>
<dbReference type="STRING" id="67365.GCA_001704635_02413"/>
<keyword evidence="6 7" id="KW-0472">Membrane</keyword>
<keyword evidence="9" id="KW-1185">Reference proteome</keyword>
<keyword evidence="4 7" id="KW-0812">Transmembrane</keyword>
<evidence type="ECO:0000256" key="1">
    <source>
        <dbReference type="ARBA" id="ARBA00004651"/>
    </source>
</evidence>
<comment type="similarity">
    <text evidence="2">Belongs to the UPF0718 family.</text>
</comment>
<evidence type="ECO:0000256" key="4">
    <source>
        <dbReference type="ARBA" id="ARBA00022692"/>
    </source>
</evidence>
<dbReference type="Pfam" id="PF03773">
    <property type="entry name" value="ArsP_1"/>
    <property type="match status" value="1"/>
</dbReference>
<accession>A0A1R1SBU8</accession>
<dbReference type="AlphaFoldDB" id="A0A1R1SBU8"/>
<protein>
    <submittedName>
        <fullName evidence="8">Permease</fullName>
    </submittedName>
</protein>
<proteinExistence type="inferred from homology"/>
<dbReference type="InterPro" id="IPR005524">
    <property type="entry name" value="DUF318"/>
</dbReference>
<keyword evidence="3" id="KW-1003">Cell membrane</keyword>
<dbReference type="PANTHER" id="PTHR42775">
    <property type="entry name" value="PERMEASE RV2963-RELATED"/>
    <property type="match status" value="1"/>
</dbReference>
<organism evidence="8 9">
    <name type="scientific">Streptomyces sparsogenes DSM 40356</name>
    <dbReference type="NCBI Taxonomy" id="1331668"/>
    <lineage>
        <taxon>Bacteria</taxon>
        <taxon>Bacillati</taxon>
        <taxon>Actinomycetota</taxon>
        <taxon>Actinomycetes</taxon>
        <taxon>Kitasatosporales</taxon>
        <taxon>Streptomycetaceae</taxon>
        <taxon>Streptomyces</taxon>
    </lineage>
</organism>
<gene>
    <name evidence="8" type="ORF">SPAR_29576</name>
</gene>
<evidence type="ECO:0000256" key="2">
    <source>
        <dbReference type="ARBA" id="ARBA00006386"/>
    </source>
</evidence>
<evidence type="ECO:0000256" key="3">
    <source>
        <dbReference type="ARBA" id="ARBA00022475"/>
    </source>
</evidence>
<dbReference type="EMBL" id="ASQP01000387">
    <property type="protein sequence ID" value="OMI35796.1"/>
    <property type="molecule type" value="Genomic_DNA"/>
</dbReference>
<sequence>MTWEITWALILGFALSALVQAVVRKSTVVSLLGDDRPRTLAVAAGLGAASSSCSYAAVALARSLFRKGANFTAAMAFEIASTLQWRPSRPPVRTASLVR</sequence>
<evidence type="ECO:0000256" key="5">
    <source>
        <dbReference type="ARBA" id="ARBA00022989"/>
    </source>
</evidence>
<evidence type="ECO:0000313" key="8">
    <source>
        <dbReference type="EMBL" id="OMI35796.1"/>
    </source>
</evidence>
<name>A0A1R1SBU8_9ACTN</name>
<keyword evidence="5 7" id="KW-1133">Transmembrane helix</keyword>
<dbReference type="PANTHER" id="PTHR42775:SF1">
    <property type="entry name" value="PERMEASE RV2963-RELATED"/>
    <property type="match status" value="1"/>
</dbReference>
<evidence type="ECO:0000256" key="7">
    <source>
        <dbReference type="SAM" id="Phobius"/>
    </source>
</evidence>